<protein>
    <submittedName>
        <fullName evidence="1">Uncharacterized protein</fullName>
    </submittedName>
</protein>
<dbReference type="EMBL" id="CAJNON010002028">
    <property type="protein sequence ID" value="CAF1497078.1"/>
    <property type="molecule type" value="Genomic_DNA"/>
</dbReference>
<name>A0A815T471_9BILA</name>
<gene>
    <name evidence="1" type="ORF">VCS650_LOCUS42035</name>
</gene>
<dbReference type="Proteomes" id="UP000663891">
    <property type="component" value="Unassembled WGS sequence"/>
</dbReference>
<sequence>VYTMERIEHIDSKEVKGQKTITIHLKGGNEPRLMLSPQVFMFIDVYLYNK</sequence>
<dbReference type="AlphaFoldDB" id="A0A815T471"/>
<feature type="non-terminal residue" evidence="1">
    <location>
        <position position="1"/>
    </location>
</feature>
<organism evidence="1">
    <name type="scientific">Adineta steineri</name>
    <dbReference type="NCBI Taxonomy" id="433720"/>
    <lineage>
        <taxon>Eukaryota</taxon>
        <taxon>Metazoa</taxon>
        <taxon>Spiralia</taxon>
        <taxon>Gnathifera</taxon>
        <taxon>Rotifera</taxon>
        <taxon>Eurotatoria</taxon>
        <taxon>Bdelloidea</taxon>
        <taxon>Adinetida</taxon>
        <taxon>Adinetidae</taxon>
        <taxon>Adineta</taxon>
    </lineage>
</organism>
<proteinExistence type="predicted"/>
<evidence type="ECO:0000313" key="1">
    <source>
        <dbReference type="EMBL" id="CAF1497078.1"/>
    </source>
</evidence>
<accession>A0A815T471</accession>
<comment type="caution">
    <text evidence="1">The sequence shown here is derived from an EMBL/GenBank/DDBJ whole genome shotgun (WGS) entry which is preliminary data.</text>
</comment>
<reference evidence="1" key="1">
    <citation type="submission" date="2021-02" db="EMBL/GenBank/DDBJ databases">
        <authorList>
            <person name="Nowell W R."/>
        </authorList>
    </citation>
    <scope>NUCLEOTIDE SEQUENCE</scope>
</reference>